<comment type="caution">
    <text evidence="2">The sequence shown here is derived from an EMBL/GenBank/DDBJ whole genome shotgun (WGS) entry which is preliminary data.</text>
</comment>
<dbReference type="Proteomes" id="UP001331761">
    <property type="component" value="Unassembled WGS sequence"/>
</dbReference>
<feature type="compositionally biased region" description="Acidic residues" evidence="1">
    <location>
        <begin position="1"/>
        <end position="10"/>
    </location>
</feature>
<dbReference type="EMBL" id="WIXE01003901">
    <property type="protein sequence ID" value="KAK5983533.1"/>
    <property type="molecule type" value="Genomic_DNA"/>
</dbReference>
<evidence type="ECO:0000256" key="1">
    <source>
        <dbReference type="SAM" id="MobiDB-lite"/>
    </source>
</evidence>
<reference evidence="2 3" key="1">
    <citation type="submission" date="2019-10" db="EMBL/GenBank/DDBJ databases">
        <title>Assembly and Annotation for the nematode Trichostrongylus colubriformis.</title>
        <authorList>
            <person name="Martin J."/>
        </authorList>
    </citation>
    <scope>NUCLEOTIDE SEQUENCE [LARGE SCALE GENOMIC DNA]</scope>
    <source>
        <strain evidence="2">G859</strain>
        <tissue evidence="2">Whole worm</tissue>
    </source>
</reference>
<proteinExistence type="predicted"/>
<feature type="non-terminal residue" evidence="2">
    <location>
        <position position="1"/>
    </location>
</feature>
<accession>A0AAN8G8N6</accession>
<gene>
    <name evidence="2" type="ORF">GCK32_010121</name>
</gene>
<evidence type="ECO:0000313" key="3">
    <source>
        <dbReference type="Proteomes" id="UP001331761"/>
    </source>
</evidence>
<sequence>KASDDDESGSEEERRTPCSADDPPAAFTPSLHTPATVMPVKKGEIKRLFKPRVSGRRHAAPQQALVTTTVLPSTSGLQGSPYEFTGEGARVCHAPQSQEQQRAHKRLRSLMECGASPSFTAENFLLWVGKQSRTNRCLQVGTSVEMNSYEAYNKSNSVLCP</sequence>
<keyword evidence="3" id="KW-1185">Reference proteome</keyword>
<protein>
    <submittedName>
        <fullName evidence="2">Uncharacterized protein</fullName>
    </submittedName>
</protein>
<evidence type="ECO:0000313" key="2">
    <source>
        <dbReference type="EMBL" id="KAK5983533.1"/>
    </source>
</evidence>
<organism evidence="2 3">
    <name type="scientific">Trichostrongylus colubriformis</name>
    <name type="common">Black scour worm</name>
    <dbReference type="NCBI Taxonomy" id="6319"/>
    <lineage>
        <taxon>Eukaryota</taxon>
        <taxon>Metazoa</taxon>
        <taxon>Ecdysozoa</taxon>
        <taxon>Nematoda</taxon>
        <taxon>Chromadorea</taxon>
        <taxon>Rhabditida</taxon>
        <taxon>Rhabditina</taxon>
        <taxon>Rhabditomorpha</taxon>
        <taxon>Strongyloidea</taxon>
        <taxon>Trichostrongylidae</taxon>
        <taxon>Trichostrongylus</taxon>
    </lineage>
</organism>
<name>A0AAN8G8N6_TRICO</name>
<dbReference type="AlphaFoldDB" id="A0AAN8G8N6"/>
<feature type="region of interest" description="Disordered" evidence="1">
    <location>
        <begin position="1"/>
        <end position="37"/>
    </location>
</feature>